<organism evidence="5 6">
    <name type="scientific">Acetobacterium fimetarium</name>
    <dbReference type="NCBI Taxonomy" id="52691"/>
    <lineage>
        <taxon>Bacteria</taxon>
        <taxon>Bacillati</taxon>
        <taxon>Bacillota</taxon>
        <taxon>Clostridia</taxon>
        <taxon>Eubacteriales</taxon>
        <taxon>Eubacteriaceae</taxon>
        <taxon>Acetobacterium</taxon>
    </lineage>
</organism>
<dbReference type="InterPro" id="IPR017900">
    <property type="entry name" value="4Fe4S_Fe_S_CS"/>
</dbReference>
<feature type="domain" description="4Fe-4S ferredoxin-type" evidence="4">
    <location>
        <begin position="160"/>
        <end position="185"/>
    </location>
</feature>
<keyword evidence="6" id="KW-1185">Reference proteome</keyword>
<evidence type="ECO:0000313" key="6">
    <source>
        <dbReference type="Proteomes" id="UP000603234"/>
    </source>
</evidence>
<dbReference type="PROSITE" id="PS51379">
    <property type="entry name" value="4FE4S_FER_2"/>
    <property type="match status" value="1"/>
</dbReference>
<gene>
    <name evidence="5" type="ORF">GH808_02265</name>
</gene>
<dbReference type="EMBL" id="WJBC01000002">
    <property type="protein sequence ID" value="MBC3803270.1"/>
    <property type="molecule type" value="Genomic_DNA"/>
</dbReference>
<dbReference type="InterPro" id="IPR017896">
    <property type="entry name" value="4Fe4S_Fe-S-bd"/>
</dbReference>
<evidence type="ECO:0000259" key="4">
    <source>
        <dbReference type="PROSITE" id="PS51379"/>
    </source>
</evidence>
<dbReference type="SUPFAM" id="SSF54862">
    <property type="entry name" value="4Fe-4S ferredoxins"/>
    <property type="match status" value="1"/>
</dbReference>
<name>A0ABR6WRP4_9FIRM</name>
<keyword evidence="2" id="KW-0408">Iron</keyword>
<protein>
    <submittedName>
        <fullName evidence="5">Epoxyqueuosine reductase</fullName>
    </submittedName>
</protein>
<evidence type="ECO:0000256" key="3">
    <source>
        <dbReference type="ARBA" id="ARBA00023014"/>
    </source>
</evidence>
<reference evidence="5 6" key="1">
    <citation type="journal article" date="2020" name="mSystems">
        <title>Defining Genomic and Predicted Metabolic Features of the Acetobacterium Genus.</title>
        <authorList>
            <person name="Ross D.E."/>
            <person name="Marshall C.W."/>
            <person name="Gulliver D."/>
            <person name="May H.D."/>
            <person name="Norman R.S."/>
        </authorList>
    </citation>
    <scope>NUCLEOTIDE SEQUENCE [LARGE SCALE GENOMIC DNA]</scope>
    <source>
        <strain evidence="5 6">DSM 8238</strain>
    </source>
</reference>
<dbReference type="Proteomes" id="UP000603234">
    <property type="component" value="Unassembled WGS sequence"/>
</dbReference>
<evidence type="ECO:0000313" key="5">
    <source>
        <dbReference type="EMBL" id="MBC3803270.1"/>
    </source>
</evidence>
<keyword evidence="1" id="KW-0479">Metal-binding</keyword>
<dbReference type="PANTHER" id="PTHR42827">
    <property type="entry name" value="IRON-SULFUR CLUSTER-BINDING PROTEIN-RELATED"/>
    <property type="match status" value="1"/>
</dbReference>
<sequence>MAKLKTDDNSLNLSIEALGKSLGAAQIGFSDLSVLPENKRMGYNHGITVIIRLSDGILNQIEAEPTQTYFSHYRSVNRLIDLITLRIILFLEELGYPSVAIPASQSVSDPDDAFTGAFQHKTGAVLSGLGWIGRSALFIHPSYGPRVRMGTVLTNAPIQAGNPVTQSACGFCRACVTACPAMAIEGRLWEPGLARNELYDAFSCSNHMKEAYQHIGRGAVCGLCMVACPVGQNNALAKL</sequence>
<evidence type="ECO:0000256" key="2">
    <source>
        <dbReference type="ARBA" id="ARBA00023004"/>
    </source>
</evidence>
<evidence type="ECO:0000256" key="1">
    <source>
        <dbReference type="ARBA" id="ARBA00022723"/>
    </source>
</evidence>
<comment type="caution">
    <text evidence="5">The sequence shown here is derived from an EMBL/GenBank/DDBJ whole genome shotgun (WGS) entry which is preliminary data.</text>
</comment>
<proteinExistence type="predicted"/>
<dbReference type="PANTHER" id="PTHR42827:SF1">
    <property type="entry name" value="IRON-SULFUR CLUSTER-BINDING PROTEIN"/>
    <property type="match status" value="1"/>
</dbReference>
<dbReference type="PROSITE" id="PS00198">
    <property type="entry name" value="4FE4S_FER_1"/>
    <property type="match status" value="1"/>
</dbReference>
<accession>A0ABR6WRP4</accession>
<keyword evidence="3" id="KW-0411">Iron-sulfur</keyword>
<dbReference type="Pfam" id="PF13484">
    <property type="entry name" value="Fer4_16"/>
    <property type="match status" value="1"/>
</dbReference>
<dbReference type="Gene3D" id="3.30.70.20">
    <property type="match status" value="1"/>
</dbReference>
<dbReference type="RefSeq" id="WP_186841182.1">
    <property type="nucleotide sequence ID" value="NZ_WJBC01000002.1"/>
</dbReference>